<evidence type="ECO:0000256" key="1">
    <source>
        <dbReference type="ARBA" id="ARBA00002440"/>
    </source>
</evidence>
<dbReference type="InterPro" id="IPR015867">
    <property type="entry name" value="N-reg_PII/ATP_PRibTrfase_C"/>
</dbReference>
<keyword evidence="6" id="KW-1185">Reference proteome</keyword>
<dbReference type="PANTHER" id="PTHR30115:SF13">
    <property type="entry name" value="PII-LIKE PROTEIN GLNBI"/>
    <property type="match status" value="1"/>
</dbReference>
<dbReference type="GO" id="GO:0005829">
    <property type="term" value="C:cytosol"/>
    <property type="evidence" value="ECO:0007669"/>
    <property type="project" value="TreeGrafter"/>
</dbReference>
<dbReference type="STRING" id="1121316.SAMN02745207_01956"/>
<sequence length="108" mass="12021">MFMIRAIIRPEKVTNVLSELSDANFPAVTKMDVVGRGKQRGVKVGDVHYDEIQKEMLMLVVNDEDKDDVVKIIMKNAKTGEKGAFGDGKIFITEVEEAYTISSNTKAL</sequence>
<gene>
    <name evidence="5" type="ORF">SAMN02745207_01956</name>
</gene>
<dbReference type="OrthoDB" id="9802729at2"/>
<accession>A0A1M5UWT3</accession>
<dbReference type="PANTHER" id="PTHR30115">
    <property type="entry name" value="NITROGEN REGULATORY PROTEIN P-II"/>
    <property type="match status" value="1"/>
</dbReference>
<evidence type="ECO:0000256" key="2">
    <source>
        <dbReference type="ARBA" id="ARBA00023015"/>
    </source>
</evidence>
<evidence type="ECO:0000313" key="5">
    <source>
        <dbReference type="EMBL" id="SHH67419.1"/>
    </source>
</evidence>
<dbReference type="Proteomes" id="UP000184447">
    <property type="component" value="Unassembled WGS sequence"/>
</dbReference>
<dbReference type="PRINTS" id="PR00340">
    <property type="entry name" value="PIIGLNB"/>
</dbReference>
<dbReference type="GO" id="GO:0030234">
    <property type="term" value="F:enzyme regulator activity"/>
    <property type="evidence" value="ECO:0007669"/>
    <property type="project" value="InterPro"/>
</dbReference>
<dbReference type="InterPro" id="IPR011322">
    <property type="entry name" value="N-reg_PII-like_a/b"/>
</dbReference>
<dbReference type="Gene3D" id="3.30.70.120">
    <property type="match status" value="1"/>
</dbReference>
<dbReference type="AlphaFoldDB" id="A0A1M5UWT3"/>
<dbReference type="EMBL" id="FQXM01000009">
    <property type="protein sequence ID" value="SHH67419.1"/>
    <property type="molecule type" value="Genomic_DNA"/>
</dbReference>
<evidence type="ECO:0000256" key="3">
    <source>
        <dbReference type="ARBA" id="ARBA00023163"/>
    </source>
</evidence>
<dbReference type="GO" id="GO:0006808">
    <property type="term" value="P:regulation of nitrogen utilization"/>
    <property type="evidence" value="ECO:0007669"/>
    <property type="project" value="InterPro"/>
</dbReference>
<evidence type="ECO:0000256" key="4">
    <source>
        <dbReference type="ARBA" id="ARBA00023231"/>
    </source>
</evidence>
<reference evidence="5 6" key="1">
    <citation type="submission" date="2016-11" db="EMBL/GenBank/DDBJ databases">
        <authorList>
            <person name="Jaros S."/>
            <person name="Januszkiewicz K."/>
            <person name="Wedrychowicz H."/>
        </authorList>
    </citation>
    <scope>NUCLEOTIDE SEQUENCE [LARGE SCALE GENOMIC DNA]</scope>
    <source>
        <strain evidence="5 6">DSM 8605</strain>
    </source>
</reference>
<dbReference type="SMART" id="SM00938">
    <property type="entry name" value="P-II"/>
    <property type="match status" value="1"/>
</dbReference>
<protein>
    <submittedName>
        <fullName evidence="5">Nitrogen regulatory protein P-II family</fullName>
    </submittedName>
</protein>
<dbReference type="SUPFAM" id="SSF54913">
    <property type="entry name" value="GlnB-like"/>
    <property type="match status" value="1"/>
</dbReference>
<proteinExistence type="predicted"/>
<dbReference type="PROSITE" id="PS51343">
    <property type="entry name" value="PII_GLNB_DOM"/>
    <property type="match status" value="1"/>
</dbReference>
<dbReference type="InterPro" id="IPR002187">
    <property type="entry name" value="N-reg_PII"/>
</dbReference>
<keyword evidence="3" id="KW-0804">Transcription</keyword>
<name>A0A1M5UWT3_9CLOT</name>
<keyword evidence="4" id="KW-0535">Nitrogen fixation</keyword>
<organism evidence="5 6">
    <name type="scientific">Clostridium grantii DSM 8605</name>
    <dbReference type="NCBI Taxonomy" id="1121316"/>
    <lineage>
        <taxon>Bacteria</taxon>
        <taxon>Bacillati</taxon>
        <taxon>Bacillota</taxon>
        <taxon>Clostridia</taxon>
        <taxon>Eubacteriales</taxon>
        <taxon>Clostridiaceae</taxon>
        <taxon>Clostridium</taxon>
    </lineage>
</organism>
<keyword evidence="2" id="KW-0805">Transcription regulation</keyword>
<dbReference type="RefSeq" id="WP_073338253.1">
    <property type="nucleotide sequence ID" value="NZ_FQXM01000009.1"/>
</dbReference>
<dbReference type="Pfam" id="PF00543">
    <property type="entry name" value="P-II"/>
    <property type="match status" value="1"/>
</dbReference>
<dbReference type="GO" id="GO:0005524">
    <property type="term" value="F:ATP binding"/>
    <property type="evidence" value="ECO:0007669"/>
    <property type="project" value="TreeGrafter"/>
</dbReference>
<evidence type="ECO:0000313" key="6">
    <source>
        <dbReference type="Proteomes" id="UP000184447"/>
    </source>
</evidence>
<comment type="function">
    <text evidence="1">Could be involved in the regulation of nitrogen fixation.</text>
</comment>